<dbReference type="AlphaFoldDB" id="A0A2P8FN84"/>
<protein>
    <submittedName>
        <fullName evidence="2">Uncharacterized protein</fullName>
    </submittedName>
</protein>
<evidence type="ECO:0000256" key="1">
    <source>
        <dbReference type="SAM" id="MobiDB-lite"/>
    </source>
</evidence>
<organism evidence="2 3">
    <name type="scientific">Dyadobacter jiangsuensis</name>
    <dbReference type="NCBI Taxonomy" id="1591085"/>
    <lineage>
        <taxon>Bacteria</taxon>
        <taxon>Pseudomonadati</taxon>
        <taxon>Bacteroidota</taxon>
        <taxon>Cytophagia</taxon>
        <taxon>Cytophagales</taxon>
        <taxon>Spirosomataceae</taxon>
        <taxon>Dyadobacter</taxon>
    </lineage>
</organism>
<keyword evidence="3" id="KW-1185">Reference proteome</keyword>
<feature type="region of interest" description="Disordered" evidence="1">
    <location>
        <begin position="1"/>
        <end position="20"/>
    </location>
</feature>
<accession>A0A2P8FN84</accession>
<proteinExistence type="predicted"/>
<name>A0A2P8FN84_9BACT</name>
<sequence length="60" mass="6934">METTEKKDGKALESKPKQKKLTAREIHEDLIDLAVYAERKNGEFVSEEEAMEFLRSHGKL</sequence>
<gene>
    <name evidence="2" type="ORF">CLV60_11756</name>
</gene>
<reference evidence="2 3" key="1">
    <citation type="submission" date="2018-03" db="EMBL/GenBank/DDBJ databases">
        <title>Genomic Encyclopedia of Archaeal and Bacterial Type Strains, Phase II (KMG-II): from individual species to whole genera.</title>
        <authorList>
            <person name="Goeker M."/>
        </authorList>
    </citation>
    <scope>NUCLEOTIDE SEQUENCE [LARGE SCALE GENOMIC DNA]</scope>
    <source>
        <strain evidence="2 3">DSM 29057</strain>
    </source>
</reference>
<evidence type="ECO:0000313" key="3">
    <source>
        <dbReference type="Proteomes" id="UP000241964"/>
    </source>
</evidence>
<dbReference type="Proteomes" id="UP000241964">
    <property type="component" value="Unassembled WGS sequence"/>
</dbReference>
<dbReference type="OrthoDB" id="964831at2"/>
<comment type="caution">
    <text evidence="2">The sequence shown here is derived from an EMBL/GenBank/DDBJ whole genome shotgun (WGS) entry which is preliminary data.</text>
</comment>
<dbReference type="EMBL" id="PYAS01000017">
    <property type="protein sequence ID" value="PSL23179.1"/>
    <property type="molecule type" value="Genomic_DNA"/>
</dbReference>
<evidence type="ECO:0000313" key="2">
    <source>
        <dbReference type="EMBL" id="PSL23179.1"/>
    </source>
</evidence>
<dbReference type="RefSeq" id="WP_106598817.1">
    <property type="nucleotide sequence ID" value="NZ_PYAS01000017.1"/>
</dbReference>